<feature type="chain" id="PRO_5002642379" description="Lipoprotein" evidence="1">
    <location>
        <begin position="31"/>
        <end position="172"/>
    </location>
</feature>
<reference evidence="2 3" key="1">
    <citation type="submission" date="2007-01" db="EMBL/GenBank/DDBJ databases">
        <authorList>
            <person name="Haygood M."/>
            <person name="Podell S."/>
            <person name="Anderson C."/>
            <person name="Hopkinson B."/>
            <person name="Roe K."/>
            <person name="Barbeau K."/>
            <person name="Gaasterland T."/>
            <person name="Ferriera S."/>
            <person name="Johnson J."/>
            <person name="Kravitz S."/>
            <person name="Beeson K."/>
            <person name="Sutton G."/>
            <person name="Rogers Y.-H."/>
            <person name="Friedman R."/>
            <person name="Frazier M."/>
            <person name="Venter J.C."/>
        </authorList>
    </citation>
    <scope>NUCLEOTIDE SEQUENCE [LARGE SCALE GENOMIC DNA]</scope>
    <source>
        <strain evidence="2 3">ATCC 23134</strain>
    </source>
</reference>
<evidence type="ECO:0000256" key="1">
    <source>
        <dbReference type="SAM" id="SignalP"/>
    </source>
</evidence>
<organism evidence="2 3">
    <name type="scientific">Microscilla marina ATCC 23134</name>
    <dbReference type="NCBI Taxonomy" id="313606"/>
    <lineage>
        <taxon>Bacteria</taxon>
        <taxon>Pseudomonadati</taxon>
        <taxon>Bacteroidota</taxon>
        <taxon>Cytophagia</taxon>
        <taxon>Cytophagales</taxon>
        <taxon>Microscillaceae</taxon>
        <taxon>Microscilla</taxon>
    </lineage>
</organism>
<gene>
    <name evidence="2" type="ORF">M23134_04727</name>
</gene>
<proteinExistence type="predicted"/>
<comment type="caution">
    <text evidence="2">The sequence shown here is derived from an EMBL/GenBank/DDBJ whole genome shotgun (WGS) entry which is preliminary data.</text>
</comment>
<accession>A1ZRE9</accession>
<name>A1ZRE9_MICM2</name>
<protein>
    <recommendedName>
        <fullName evidence="4">Lipoprotein</fullName>
    </recommendedName>
</protein>
<dbReference type="RefSeq" id="WP_004156395.1">
    <property type="nucleotide sequence ID" value="NZ_AAWS01000027.1"/>
</dbReference>
<keyword evidence="3" id="KW-1185">Reference proteome</keyword>
<feature type="signal peptide" evidence="1">
    <location>
        <begin position="1"/>
        <end position="30"/>
    </location>
</feature>
<keyword evidence="1" id="KW-0732">Signal</keyword>
<evidence type="ECO:0000313" key="3">
    <source>
        <dbReference type="Proteomes" id="UP000004095"/>
    </source>
</evidence>
<dbReference type="EMBL" id="AAWS01000027">
    <property type="protein sequence ID" value="EAY27039.1"/>
    <property type="molecule type" value="Genomic_DNA"/>
</dbReference>
<dbReference type="Proteomes" id="UP000004095">
    <property type="component" value="Unassembled WGS sequence"/>
</dbReference>
<evidence type="ECO:0008006" key="4">
    <source>
        <dbReference type="Google" id="ProtNLM"/>
    </source>
</evidence>
<evidence type="ECO:0000313" key="2">
    <source>
        <dbReference type="EMBL" id="EAY27039.1"/>
    </source>
</evidence>
<sequence>MNKRQKHIAKRFIKKSVACLLAILVLTSSAGVPLYKQTCLMMDGAEILTLFQPAHSCPKPTPKVTKHCHQKAANQAKVALQTKLLHVKPSQCCNSNIECCDLSVDFIKADMQSGTWQTISLKVNLSAVLFPYTLDYLQWQPVLYTPAKYYYTDTSPPLPGKHLIIQKQSFLL</sequence>
<dbReference type="AlphaFoldDB" id="A1ZRE9"/>